<dbReference type="CDD" id="cd00158">
    <property type="entry name" value="RHOD"/>
    <property type="match status" value="1"/>
</dbReference>
<evidence type="ECO:0000259" key="1">
    <source>
        <dbReference type="PROSITE" id="PS50206"/>
    </source>
</evidence>
<dbReference type="Proteomes" id="UP000315540">
    <property type="component" value="Unassembled WGS sequence"/>
</dbReference>
<dbReference type="AlphaFoldDB" id="A0A504IZ59"/>
<dbReference type="RefSeq" id="WP_140595471.1">
    <property type="nucleotide sequence ID" value="NZ_VFWZ01000007.1"/>
</dbReference>
<dbReference type="Gene3D" id="3.40.250.10">
    <property type="entry name" value="Rhodanese-like domain"/>
    <property type="match status" value="1"/>
</dbReference>
<feature type="domain" description="Rhodanese" evidence="1">
    <location>
        <begin position="31"/>
        <end position="114"/>
    </location>
</feature>
<dbReference type="SMART" id="SM00450">
    <property type="entry name" value="RHOD"/>
    <property type="match status" value="1"/>
</dbReference>
<dbReference type="PANTHER" id="PTHR43031:SF18">
    <property type="entry name" value="RHODANESE-RELATED SULFURTRANSFERASES"/>
    <property type="match status" value="1"/>
</dbReference>
<dbReference type="PROSITE" id="PS50206">
    <property type="entry name" value="RHODANESE_3"/>
    <property type="match status" value="1"/>
</dbReference>
<proteinExistence type="predicted"/>
<sequence>MALFSFLFSSKTKETKNIKILNADDFKSSIAQKNVQLIDVRTPKEYRSGHIFNALNIDVLKSSTFRMNAKELNKEEPIYLYCRSGNRSQKAAKILLELGFDQIYDLKGGYMAWR</sequence>
<name>A0A504IZ59_9FLAO</name>
<evidence type="ECO:0000313" key="3">
    <source>
        <dbReference type="Proteomes" id="UP000315540"/>
    </source>
</evidence>
<accession>A0A504IZ59</accession>
<gene>
    <name evidence="2" type="ORF">FHK87_19425</name>
</gene>
<keyword evidence="3" id="KW-1185">Reference proteome</keyword>
<reference evidence="2 3" key="1">
    <citation type="submission" date="2019-06" db="EMBL/GenBank/DDBJ databases">
        <authorList>
            <person name="Meng X."/>
        </authorList>
    </citation>
    <scope>NUCLEOTIDE SEQUENCE [LARGE SCALE GENOMIC DNA]</scope>
    <source>
        <strain evidence="2 3">M625</strain>
    </source>
</reference>
<dbReference type="InterPro" id="IPR036873">
    <property type="entry name" value="Rhodanese-like_dom_sf"/>
</dbReference>
<dbReference type="PANTHER" id="PTHR43031">
    <property type="entry name" value="FAD-DEPENDENT OXIDOREDUCTASE"/>
    <property type="match status" value="1"/>
</dbReference>
<dbReference type="SUPFAM" id="SSF52821">
    <property type="entry name" value="Rhodanese/Cell cycle control phosphatase"/>
    <property type="match status" value="1"/>
</dbReference>
<organism evidence="2 3">
    <name type="scientific">Aquimarina algicola</name>
    <dbReference type="NCBI Taxonomy" id="2589995"/>
    <lineage>
        <taxon>Bacteria</taxon>
        <taxon>Pseudomonadati</taxon>
        <taxon>Bacteroidota</taxon>
        <taxon>Flavobacteriia</taxon>
        <taxon>Flavobacteriales</taxon>
        <taxon>Flavobacteriaceae</taxon>
        <taxon>Aquimarina</taxon>
    </lineage>
</organism>
<protein>
    <submittedName>
        <fullName evidence="2">Rhodanese-like domain-containing protein</fullName>
    </submittedName>
</protein>
<dbReference type="Pfam" id="PF00581">
    <property type="entry name" value="Rhodanese"/>
    <property type="match status" value="1"/>
</dbReference>
<dbReference type="EMBL" id="VFWZ01000007">
    <property type="protein sequence ID" value="TPN83394.1"/>
    <property type="molecule type" value="Genomic_DNA"/>
</dbReference>
<evidence type="ECO:0000313" key="2">
    <source>
        <dbReference type="EMBL" id="TPN83394.1"/>
    </source>
</evidence>
<comment type="caution">
    <text evidence="2">The sequence shown here is derived from an EMBL/GenBank/DDBJ whole genome shotgun (WGS) entry which is preliminary data.</text>
</comment>
<dbReference type="InterPro" id="IPR050229">
    <property type="entry name" value="GlpE_sulfurtransferase"/>
</dbReference>
<dbReference type="InterPro" id="IPR001763">
    <property type="entry name" value="Rhodanese-like_dom"/>
</dbReference>
<dbReference type="OrthoDB" id="9808735at2"/>